<reference evidence="2 3" key="1">
    <citation type="submission" date="2016-10" db="EMBL/GenBank/DDBJ databases">
        <authorList>
            <person name="Varghese N."/>
            <person name="Submissions S."/>
        </authorList>
    </citation>
    <scope>NUCLEOTIDE SEQUENCE [LARGE SCALE GENOMIC DNA]</scope>
    <source>
        <strain evidence="2 3">DSM 2260</strain>
    </source>
</reference>
<organism evidence="1 4">
    <name type="scientific">Myxococcus virescens</name>
    <dbReference type="NCBI Taxonomy" id="83456"/>
    <lineage>
        <taxon>Bacteria</taxon>
        <taxon>Pseudomonadati</taxon>
        <taxon>Myxococcota</taxon>
        <taxon>Myxococcia</taxon>
        <taxon>Myxococcales</taxon>
        <taxon>Cystobacterineae</taxon>
        <taxon>Myxococcaceae</taxon>
        <taxon>Myxococcus</taxon>
    </lineage>
</organism>
<protein>
    <submittedName>
        <fullName evidence="2">1,4-alpha-glucan branching enzyme</fullName>
    </submittedName>
</protein>
<comment type="caution">
    <text evidence="1">The sequence shown here is derived from an EMBL/GenBank/DDBJ whole genome shotgun (WGS) entry which is preliminary data.</text>
</comment>
<evidence type="ECO:0000313" key="1">
    <source>
        <dbReference type="EMBL" id="GEL68814.1"/>
    </source>
</evidence>
<dbReference type="AlphaFoldDB" id="A0A511H5Y2"/>
<reference evidence="1 4" key="2">
    <citation type="submission" date="2019-07" db="EMBL/GenBank/DDBJ databases">
        <title>Whole genome shotgun sequence of Myxococcus virescens NBRC 100334.</title>
        <authorList>
            <person name="Hosoyama A."/>
            <person name="Uohara A."/>
            <person name="Ohji S."/>
            <person name="Ichikawa N."/>
        </authorList>
    </citation>
    <scope>NUCLEOTIDE SEQUENCE [LARGE SCALE GENOMIC DNA]</scope>
    <source>
        <strain evidence="1 4">NBRC 100334</strain>
    </source>
</reference>
<accession>A0A511H5Y2</accession>
<keyword evidence="3" id="KW-1185">Reference proteome</keyword>
<dbReference type="Proteomes" id="UP000198717">
    <property type="component" value="Unassembled WGS sequence"/>
</dbReference>
<dbReference type="EMBL" id="BJVY01000002">
    <property type="protein sequence ID" value="GEL68814.1"/>
    <property type="molecule type" value="Genomic_DNA"/>
</dbReference>
<evidence type="ECO:0000313" key="4">
    <source>
        <dbReference type="Proteomes" id="UP000321224"/>
    </source>
</evidence>
<dbReference type="EMBL" id="FNAJ01000007">
    <property type="protein sequence ID" value="SDE46967.1"/>
    <property type="molecule type" value="Genomic_DNA"/>
</dbReference>
<gene>
    <name evidence="1" type="ORF">MVI01_05980</name>
    <name evidence="2" type="ORF">SAMN04488504_107151</name>
</gene>
<evidence type="ECO:0000313" key="3">
    <source>
        <dbReference type="Proteomes" id="UP000198717"/>
    </source>
</evidence>
<dbReference type="Proteomes" id="UP000321224">
    <property type="component" value="Unassembled WGS sequence"/>
</dbReference>
<evidence type="ECO:0000313" key="2">
    <source>
        <dbReference type="EMBL" id="SDE46967.1"/>
    </source>
</evidence>
<sequence>MSDISGKLRHVLLGCSGDFGHAERFVVGGGWNGKDGMPARGALNSLEP</sequence>
<proteinExistence type="predicted"/>
<name>A0A511H5Y2_9BACT</name>